<reference evidence="3 4" key="1">
    <citation type="submission" date="2019-12" db="EMBL/GenBank/DDBJ databases">
        <title>Draft genome sequence of the ascomycete Xylaria multiplex DSM 110363.</title>
        <authorList>
            <person name="Buettner E."/>
            <person name="Kellner H."/>
        </authorList>
    </citation>
    <scope>NUCLEOTIDE SEQUENCE [LARGE SCALE GENOMIC DNA]</scope>
    <source>
        <strain evidence="3 4">DSM 110363</strain>
    </source>
</reference>
<name>A0A7C8MVQ1_9PEZI</name>
<proteinExistence type="predicted"/>
<evidence type="ECO:0008006" key="5">
    <source>
        <dbReference type="Google" id="ProtNLM"/>
    </source>
</evidence>
<keyword evidence="1" id="KW-0539">Nucleus</keyword>
<gene>
    <name evidence="3" type="ORF">GQX73_g6889</name>
</gene>
<dbReference type="PANTHER" id="PTHR47657">
    <property type="entry name" value="STEROL REGULATORY ELEMENT-BINDING PROTEIN ECM22"/>
    <property type="match status" value="1"/>
</dbReference>
<protein>
    <recommendedName>
        <fullName evidence="5">Transcription factor domain-containing protein</fullName>
    </recommendedName>
</protein>
<dbReference type="InterPro" id="IPR021858">
    <property type="entry name" value="Fun_TF"/>
</dbReference>
<keyword evidence="4" id="KW-1185">Reference proteome</keyword>
<dbReference type="AlphaFoldDB" id="A0A7C8MVQ1"/>
<dbReference type="EMBL" id="WUBL01000083">
    <property type="protein sequence ID" value="KAF2966694.1"/>
    <property type="molecule type" value="Genomic_DNA"/>
</dbReference>
<dbReference type="Proteomes" id="UP000481858">
    <property type="component" value="Unassembled WGS sequence"/>
</dbReference>
<sequence length="420" mass="46414">MRPSLSATTAHACPSLAVISPPGSQPETEEIVPEVVRKRGRPRKNWTVVSVGPNNTQSYPREHITSATSSLASLEQQLERPQHIPWDAQDLELFFHYINEVCDGLGAGDLSLWKDRVPRLSFRCHGLLHLILAISALHLARQDPNRRHGLEERAEMHLAIGLRRSTEILPNLSAENCAELYISTILVCTCGFAKGPRPGHLLLVADGSEVAWWELFRGVRIVVESIGIATVFSGELGPPPSNATEDHRGDGSHHHDHANLNFVDWEDALGRLSALVFSVSSPSVRDTCQSALGMMTWCFQETYGTTASPKPRADAKFNTIMAWPYCLSDEFVGHLKNKEPVPLILLAHFTVLLQTLDSVWFMKGWASHALQGVSEALGPAFCEWIWWPTIQLEKAGVVVTPSMVGTDTDFSLVRCVTIPT</sequence>
<dbReference type="OrthoDB" id="416217at2759"/>
<dbReference type="InParanoid" id="A0A7C8MVQ1"/>
<dbReference type="GO" id="GO:0000981">
    <property type="term" value="F:DNA-binding transcription factor activity, RNA polymerase II-specific"/>
    <property type="evidence" value="ECO:0007669"/>
    <property type="project" value="TreeGrafter"/>
</dbReference>
<dbReference type="Pfam" id="PF11951">
    <property type="entry name" value="Fungal_trans_2"/>
    <property type="match status" value="1"/>
</dbReference>
<evidence type="ECO:0000256" key="1">
    <source>
        <dbReference type="ARBA" id="ARBA00023242"/>
    </source>
</evidence>
<dbReference type="InterPro" id="IPR052400">
    <property type="entry name" value="Zn2-C6_fungal_TF"/>
</dbReference>
<evidence type="ECO:0000313" key="3">
    <source>
        <dbReference type="EMBL" id="KAF2966694.1"/>
    </source>
</evidence>
<feature type="region of interest" description="Disordered" evidence="2">
    <location>
        <begin position="1"/>
        <end position="30"/>
    </location>
</feature>
<comment type="caution">
    <text evidence="3">The sequence shown here is derived from an EMBL/GenBank/DDBJ whole genome shotgun (WGS) entry which is preliminary data.</text>
</comment>
<dbReference type="PANTHER" id="PTHR47657:SF10">
    <property type="entry name" value="ZN(II)2CYS6 TRANSCRIPTION FACTOR (EUROFUNG)"/>
    <property type="match status" value="1"/>
</dbReference>
<accession>A0A7C8MVQ1</accession>
<evidence type="ECO:0000313" key="4">
    <source>
        <dbReference type="Proteomes" id="UP000481858"/>
    </source>
</evidence>
<evidence type="ECO:0000256" key="2">
    <source>
        <dbReference type="SAM" id="MobiDB-lite"/>
    </source>
</evidence>
<organism evidence="3 4">
    <name type="scientific">Xylaria multiplex</name>
    <dbReference type="NCBI Taxonomy" id="323545"/>
    <lineage>
        <taxon>Eukaryota</taxon>
        <taxon>Fungi</taxon>
        <taxon>Dikarya</taxon>
        <taxon>Ascomycota</taxon>
        <taxon>Pezizomycotina</taxon>
        <taxon>Sordariomycetes</taxon>
        <taxon>Xylariomycetidae</taxon>
        <taxon>Xylariales</taxon>
        <taxon>Xylariaceae</taxon>
        <taxon>Xylaria</taxon>
    </lineage>
</organism>